<comment type="caution">
    <text evidence="1">The sequence shown here is derived from an EMBL/GenBank/DDBJ whole genome shotgun (WGS) entry which is preliminary data.</text>
</comment>
<keyword evidence="2" id="KW-1185">Reference proteome</keyword>
<gene>
    <name evidence="1" type="ORF">EVAR_66164_1</name>
</gene>
<protein>
    <submittedName>
        <fullName evidence="1">Uncharacterized protein</fullName>
    </submittedName>
</protein>
<dbReference type="Proteomes" id="UP000299102">
    <property type="component" value="Unassembled WGS sequence"/>
</dbReference>
<name>A0A4C1ZNJ7_EUMVA</name>
<reference evidence="1 2" key="1">
    <citation type="journal article" date="2019" name="Commun. Biol.">
        <title>The bagworm genome reveals a unique fibroin gene that provides high tensile strength.</title>
        <authorList>
            <person name="Kono N."/>
            <person name="Nakamura H."/>
            <person name="Ohtoshi R."/>
            <person name="Tomita M."/>
            <person name="Numata K."/>
            <person name="Arakawa K."/>
        </authorList>
    </citation>
    <scope>NUCLEOTIDE SEQUENCE [LARGE SCALE GENOMIC DNA]</scope>
</reference>
<proteinExistence type="predicted"/>
<evidence type="ECO:0000313" key="1">
    <source>
        <dbReference type="EMBL" id="GBP88793.1"/>
    </source>
</evidence>
<accession>A0A4C1ZNJ7</accession>
<sequence length="78" mass="8359">MPTHAGTFIPIKIFKEISSDVDLKEITAKAGAGVGRARGPADVAALHPSACKSRWTCPCSRNTSAGAETDRTLRRRHL</sequence>
<organism evidence="1 2">
    <name type="scientific">Eumeta variegata</name>
    <name type="common">Bagworm moth</name>
    <name type="synonym">Eumeta japonica</name>
    <dbReference type="NCBI Taxonomy" id="151549"/>
    <lineage>
        <taxon>Eukaryota</taxon>
        <taxon>Metazoa</taxon>
        <taxon>Ecdysozoa</taxon>
        <taxon>Arthropoda</taxon>
        <taxon>Hexapoda</taxon>
        <taxon>Insecta</taxon>
        <taxon>Pterygota</taxon>
        <taxon>Neoptera</taxon>
        <taxon>Endopterygota</taxon>
        <taxon>Lepidoptera</taxon>
        <taxon>Glossata</taxon>
        <taxon>Ditrysia</taxon>
        <taxon>Tineoidea</taxon>
        <taxon>Psychidae</taxon>
        <taxon>Oiketicinae</taxon>
        <taxon>Eumeta</taxon>
    </lineage>
</organism>
<dbReference type="EMBL" id="BGZK01001959">
    <property type="protein sequence ID" value="GBP88793.1"/>
    <property type="molecule type" value="Genomic_DNA"/>
</dbReference>
<evidence type="ECO:0000313" key="2">
    <source>
        <dbReference type="Proteomes" id="UP000299102"/>
    </source>
</evidence>
<dbReference type="AlphaFoldDB" id="A0A4C1ZNJ7"/>